<keyword evidence="6" id="KW-1185">Reference proteome</keyword>
<feature type="repeat" description="HEAT" evidence="2">
    <location>
        <begin position="374"/>
        <end position="411"/>
    </location>
</feature>
<protein>
    <submittedName>
        <fullName evidence="5">Uncharacterized protein</fullName>
    </submittedName>
</protein>
<dbReference type="GO" id="GO:0005096">
    <property type="term" value="F:GTPase activator activity"/>
    <property type="evidence" value="ECO:0007669"/>
    <property type="project" value="InterPro"/>
</dbReference>
<dbReference type="GO" id="GO:0007021">
    <property type="term" value="P:tubulin complex assembly"/>
    <property type="evidence" value="ECO:0007669"/>
    <property type="project" value="InterPro"/>
</dbReference>
<evidence type="ECO:0000313" key="5">
    <source>
        <dbReference type="EMBL" id="RSH82713.1"/>
    </source>
</evidence>
<evidence type="ECO:0000256" key="1">
    <source>
        <dbReference type="ARBA" id="ARBA00023186"/>
    </source>
</evidence>
<gene>
    <name evidence="5" type="ORF">EHS24_007707</name>
</gene>
<evidence type="ECO:0000256" key="2">
    <source>
        <dbReference type="PROSITE-ProRule" id="PRU00103"/>
    </source>
</evidence>
<dbReference type="InterPro" id="IPR016024">
    <property type="entry name" value="ARM-type_fold"/>
</dbReference>
<evidence type="ECO:0000313" key="6">
    <source>
        <dbReference type="Proteomes" id="UP000279236"/>
    </source>
</evidence>
<dbReference type="InterPro" id="IPR011989">
    <property type="entry name" value="ARM-like"/>
</dbReference>
<dbReference type="Pfam" id="PF25767">
    <property type="entry name" value="ARM_TBCD_2nd"/>
    <property type="match status" value="2"/>
</dbReference>
<dbReference type="SUPFAM" id="SSF48371">
    <property type="entry name" value="ARM repeat"/>
    <property type="match status" value="2"/>
</dbReference>
<comment type="caution">
    <text evidence="5">The sequence shown here is derived from an EMBL/GenBank/DDBJ whole genome shotgun (WGS) entry which is preliminary data.</text>
</comment>
<organism evidence="5 6">
    <name type="scientific">Apiotrichum porosum</name>
    <dbReference type="NCBI Taxonomy" id="105984"/>
    <lineage>
        <taxon>Eukaryota</taxon>
        <taxon>Fungi</taxon>
        <taxon>Dikarya</taxon>
        <taxon>Basidiomycota</taxon>
        <taxon>Agaricomycotina</taxon>
        <taxon>Tremellomycetes</taxon>
        <taxon>Trichosporonales</taxon>
        <taxon>Trichosporonaceae</taxon>
        <taxon>Apiotrichum</taxon>
    </lineage>
</organism>
<sequence>MTLDQGAGVNSARTPTASAHVDDVVADDAEPTYTHFAHRVEFAALEARLLAFDVGTTPTQAEDEAEVVLVTKMGAILDHYLPMPGLLDPALDDIVHPLMQVLGTQLQRLAENGPAPNNARLARVGRLVNWVVKVRGWKAVIPYFPSSLPHLGALITLLSPPAASPSRVPDTPHHPAISSEDAWELRAVLLLWLALLLTVPFSLTALSSGETPTRLDVRTHQRLFSAPTSDLAVRVTLLALPLLHSPGREGGYAALVLARLFARHDAAQGLPGFVEWAGAELAEGEREREANLVASLMAFLAVLPGMISPSHLATLCGFFDDVLIPHLAGGNTAATSGLIRKLAVKARGRWWLARLGRGFRGDPDAELPDGIEEVLDDLMSGLGDKDTIVRYSAAKYLARISALLPEELSDQIVMATIGLYAGTEDEPVVETAFGTVVDPGGSVAGGGAMGLGGAEAARGEARWHGVCLAVAELARRGLLSEEAVSEAVPWVVKALSFDLRRASHSIGSNVRDAAAYVLWSLSRASSPAQLSPFSQHMATSLVSVAVFDREVGVRRAASAAFQEGVGRLGLYPEGIDVLGKTDFYSVSVRRKAFTVAAPSVAIHQVYRDAMREHLHNITLRHWDTGMRTAGATALAALLALSPEQVPDSVARELGQVPSLDPTSVHGALVALAHMAPLLDDSTKERLLASLAGVRAAALITANAPEIIAAGCTLGGAALTPSADLTSLTRFLDAATRRRESDVHDALAQACQQISIVRPDDSGTYVQRSVSDLSSARPAQRQAQALCLGHYLYRSPEELFTPLAALLVLLDPAAKADVETKRNAVGSLADVACQRGLDGHVLFIADDYHRVLAALTTALDDYTTDQRGDVGSWVRSAAVRALARVIAGASTEADAKIFIPQATFEAAVAGIAKQAFEKLDVLREAATEAWGTLLSANTDMVWVWDCARAMQVDGVQGAMRQPSEWFTAGLALLATPARPAVLAGLVQSAGSAAHPTSERALGPFIKYLRASPNLATPVIADIVALLAANLTSNRVAVPALTTVSRLLDAGLVRSTDPTAPYARALGLATRGVGTLKSMDRIGAAMRVVVGTLGLPFPGLKNKAADALAPLLAHRFPRIRAMTAEAVYLLLSTEMDEVEPELEEVLLETSWTEQEGVDAAPRVVALLHAFVVSATD</sequence>
<keyword evidence="1" id="KW-0143">Chaperone</keyword>
<feature type="domain" description="Tubulin-folding cofactor D C-terminal" evidence="3">
    <location>
        <begin position="906"/>
        <end position="1078"/>
    </location>
</feature>
<dbReference type="GO" id="GO:0048487">
    <property type="term" value="F:beta-tubulin binding"/>
    <property type="evidence" value="ECO:0007669"/>
    <property type="project" value="InterPro"/>
</dbReference>
<dbReference type="Proteomes" id="UP000279236">
    <property type="component" value="Unassembled WGS sequence"/>
</dbReference>
<dbReference type="Pfam" id="PF23579">
    <property type="entry name" value="ARM_TBCD"/>
    <property type="match status" value="1"/>
</dbReference>
<feature type="domain" description="Tubulin-folding cofactor D ARM repeats" evidence="4">
    <location>
        <begin position="363"/>
        <end position="425"/>
    </location>
</feature>
<accession>A0A427XV51</accession>
<proteinExistence type="predicted"/>
<dbReference type="GeneID" id="39592250"/>
<name>A0A427XV51_9TREE</name>
<dbReference type="PANTHER" id="PTHR12658:SF0">
    <property type="entry name" value="TUBULIN-SPECIFIC CHAPERONE D"/>
    <property type="match status" value="1"/>
</dbReference>
<dbReference type="RefSeq" id="XP_028476945.1">
    <property type="nucleotide sequence ID" value="XM_028623052.1"/>
</dbReference>
<dbReference type="EMBL" id="RSCE01000005">
    <property type="protein sequence ID" value="RSH82713.1"/>
    <property type="molecule type" value="Genomic_DNA"/>
</dbReference>
<dbReference type="GO" id="GO:0007023">
    <property type="term" value="P:post-chaperonin tubulin folding pathway"/>
    <property type="evidence" value="ECO:0007669"/>
    <property type="project" value="InterPro"/>
</dbReference>
<feature type="domain" description="Tubulin-folding cofactor D ARM repeats" evidence="4">
    <location>
        <begin position="457"/>
        <end position="575"/>
    </location>
</feature>
<dbReference type="PANTHER" id="PTHR12658">
    <property type="entry name" value="BETA-TUBULIN COFACTOR D"/>
    <property type="match status" value="1"/>
</dbReference>
<dbReference type="InterPro" id="IPR022577">
    <property type="entry name" value="TBCD_C"/>
</dbReference>
<dbReference type="PROSITE" id="PS50077">
    <property type="entry name" value="HEAT_REPEAT"/>
    <property type="match status" value="1"/>
</dbReference>
<evidence type="ECO:0000259" key="4">
    <source>
        <dbReference type="Pfam" id="PF25767"/>
    </source>
</evidence>
<dbReference type="InterPro" id="IPR033162">
    <property type="entry name" value="TBCD"/>
</dbReference>
<dbReference type="AlphaFoldDB" id="A0A427XV51"/>
<dbReference type="Gene3D" id="1.25.10.10">
    <property type="entry name" value="Leucine-rich Repeat Variant"/>
    <property type="match status" value="1"/>
</dbReference>
<dbReference type="InterPro" id="IPR021133">
    <property type="entry name" value="HEAT_type_2"/>
</dbReference>
<evidence type="ECO:0000259" key="3">
    <source>
        <dbReference type="Pfam" id="PF12612"/>
    </source>
</evidence>
<dbReference type="OrthoDB" id="1735853at2759"/>
<dbReference type="GO" id="GO:0000226">
    <property type="term" value="P:microtubule cytoskeleton organization"/>
    <property type="evidence" value="ECO:0007669"/>
    <property type="project" value="TreeGrafter"/>
</dbReference>
<reference evidence="5 6" key="1">
    <citation type="submission" date="2018-11" db="EMBL/GenBank/DDBJ databases">
        <title>Genome sequence of Apiotrichum porosum DSM 27194.</title>
        <authorList>
            <person name="Aliyu H."/>
            <person name="Gorte O."/>
            <person name="Ochsenreither K."/>
        </authorList>
    </citation>
    <scope>NUCLEOTIDE SEQUENCE [LARGE SCALE GENOMIC DNA]</scope>
    <source>
        <strain evidence="5 6">DSM 27194</strain>
    </source>
</reference>
<dbReference type="Pfam" id="PF12612">
    <property type="entry name" value="TFCD_C"/>
    <property type="match status" value="1"/>
</dbReference>
<dbReference type="InterPro" id="IPR058033">
    <property type="entry name" value="ARM_TBCD_2nd"/>
</dbReference>
<dbReference type="STRING" id="105984.A0A427XV51"/>